<dbReference type="AlphaFoldDB" id="A8RXT3"/>
<keyword evidence="11 14" id="KW-0739">Sodium transport</keyword>
<evidence type="ECO:0000256" key="2">
    <source>
        <dbReference type="ARBA" id="ARBA00006434"/>
    </source>
</evidence>
<evidence type="ECO:0000256" key="6">
    <source>
        <dbReference type="ARBA" id="ARBA00022847"/>
    </source>
</evidence>
<feature type="transmembrane region" description="Helical" evidence="14">
    <location>
        <begin position="428"/>
        <end position="453"/>
    </location>
</feature>
<evidence type="ECO:0000256" key="3">
    <source>
        <dbReference type="ARBA" id="ARBA00022448"/>
    </source>
</evidence>
<dbReference type="PANTHER" id="PTHR48086:SF3">
    <property type="entry name" value="SODIUM_PROLINE SYMPORTER"/>
    <property type="match status" value="1"/>
</dbReference>
<accession>A8RXT3</accession>
<keyword evidence="4 14" id="KW-1003">Cell membrane</keyword>
<evidence type="ECO:0000313" key="16">
    <source>
        <dbReference type="Proteomes" id="UP000005396"/>
    </source>
</evidence>
<dbReference type="GO" id="GO:0031402">
    <property type="term" value="F:sodium ion binding"/>
    <property type="evidence" value="ECO:0007669"/>
    <property type="project" value="UniProtKB-UniRule"/>
</dbReference>
<dbReference type="eggNOG" id="COG0591">
    <property type="taxonomic scope" value="Bacteria"/>
</dbReference>
<evidence type="ECO:0000256" key="7">
    <source>
        <dbReference type="ARBA" id="ARBA00022989"/>
    </source>
</evidence>
<dbReference type="EMBL" id="ABCC02000039">
    <property type="protein sequence ID" value="EDP14400.1"/>
    <property type="molecule type" value="Genomic_DNA"/>
</dbReference>
<evidence type="ECO:0000256" key="9">
    <source>
        <dbReference type="ARBA" id="ARBA00023065"/>
    </source>
</evidence>
<feature type="transmembrane region" description="Helical" evidence="14">
    <location>
        <begin position="84"/>
        <end position="108"/>
    </location>
</feature>
<keyword evidence="5 14" id="KW-0812">Transmembrane</keyword>
<feature type="transmembrane region" description="Helical" evidence="14">
    <location>
        <begin position="209"/>
        <end position="229"/>
    </location>
</feature>
<dbReference type="GO" id="GO:0015824">
    <property type="term" value="P:proline transport"/>
    <property type="evidence" value="ECO:0007669"/>
    <property type="project" value="UniProtKB-UniRule"/>
</dbReference>
<feature type="transmembrane region" description="Helical" evidence="14">
    <location>
        <begin position="302"/>
        <end position="327"/>
    </location>
</feature>
<keyword evidence="10 14" id="KW-0472">Membrane</keyword>
<evidence type="ECO:0000256" key="13">
    <source>
        <dbReference type="RuleBase" id="RU362091"/>
    </source>
</evidence>
<comment type="function">
    <text evidence="14">Catalyzes the sodium-dependent uptake of extracellular L-proline.</text>
</comment>
<keyword evidence="6 14" id="KW-0769">Symport</keyword>
<feature type="transmembrane region" description="Helical" evidence="14">
    <location>
        <begin position="460"/>
        <end position="479"/>
    </location>
</feature>
<keyword evidence="3 14" id="KW-0813">Transport</keyword>
<reference evidence="15 16" key="1">
    <citation type="submission" date="2007-08" db="EMBL/GenBank/DDBJ databases">
        <authorList>
            <person name="Fulton L."/>
            <person name="Clifton S."/>
            <person name="Fulton B."/>
            <person name="Xu J."/>
            <person name="Minx P."/>
            <person name="Pepin K.H."/>
            <person name="Johnson M."/>
            <person name="Thiruvilangam P."/>
            <person name="Bhonagiri V."/>
            <person name="Nash W.E."/>
            <person name="Mardis E.R."/>
            <person name="Wilson R.K."/>
        </authorList>
    </citation>
    <scope>NUCLEOTIDE SEQUENCE [LARGE SCALE GENOMIC DNA]</scope>
    <source>
        <strain evidence="16">ATCC BAA-613 / DSM 15670 / CCUG 46953 / JCM 12243 / WAL 16351</strain>
    </source>
</reference>
<dbReference type="PROSITE" id="PS50283">
    <property type="entry name" value="NA_SOLUT_SYMP_3"/>
    <property type="match status" value="1"/>
</dbReference>
<evidence type="ECO:0000256" key="10">
    <source>
        <dbReference type="ARBA" id="ARBA00023136"/>
    </source>
</evidence>
<dbReference type="InterPro" id="IPR018212">
    <property type="entry name" value="Na/solute_symporter_CS"/>
</dbReference>
<comment type="subcellular location">
    <subcellularLocation>
        <location evidence="1 14">Cell membrane</location>
        <topology evidence="1 14">Multi-pass membrane protein</topology>
    </subcellularLocation>
</comment>
<evidence type="ECO:0000256" key="14">
    <source>
        <dbReference type="RuleBase" id="RU366012"/>
    </source>
</evidence>
<dbReference type="HOGENOM" id="CLU_018808_15_2_9"/>
<comment type="caution">
    <text evidence="15">The sequence shown here is derived from an EMBL/GenBank/DDBJ whole genome shotgun (WGS) entry which is preliminary data.</text>
</comment>
<dbReference type="CDD" id="cd11475">
    <property type="entry name" value="SLC5sbd_PutP"/>
    <property type="match status" value="1"/>
</dbReference>
<feature type="transmembrane region" description="Helical" evidence="14">
    <location>
        <begin position="491"/>
        <end position="509"/>
    </location>
</feature>
<dbReference type="InterPro" id="IPR050277">
    <property type="entry name" value="Sodium:Solute_Symporter"/>
</dbReference>
<evidence type="ECO:0000256" key="5">
    <source>
        <dbReference type="ARBA" id="ARBA00022692"/>
    </source>
</evidence>
<keyword evidence="7 14" id="KW-1133">Transmembrane helix</keyword>
<dbReference type="PANTHER" id="PTHR48086">
    <property type="entry name" value="SODIUM/PROLINE SYMPORTER-RELATED"/>
    <property type="match status" value="1"/>
</dbReference>
<comment type="catalytic activity">
    <reaction evidence="12">
        <text>L-proline(in) + Na(+)(in) = L-proline(out) + Na(+)(out)</text>
        <dbReference type="Rhea" id="RHEA:28967"/>
        <dbReference type="ChEBI" id="CHEBI:29101"/>
        <dbReference type="ChEBI" id="CHEBI:60039"/>
    </reaction>
</comment>
<feature type="transmembrane region" description="Helical" evidence="14">
    <location>
        <begin position="404"/>
        <end position="422"/>
    </location>
</feature>
<protein>
    <recommendedName>
        <fullName evidence="14">Sodium/proline symporter</fullName>
    </recommendedName>
    <alternativeName>
        <fullName evidence="14">Proline permease</fullName>
    </alternativeName>
</protein>
<sequence length="525" mass="56038">MSVFRKGTHNRRVKMSTGQIGILAAIIVYLAAMVYVGFYFSKKGGGDSADEFYLGGRKLGALVTAMSAEASDMSSWLLMGLPGVAYLTGIADAGWTAIGLAVGTYLNWLIVAKRLRRYSVACGAITIPDFFSRRYRDDRNILMCIAAIVILIFFIPYTASGFKAVGTLFNSLFGVNYHAAMIAGAVVIIGYTVMGGFMAVSTTDLIQSIVMSIALVIIVFFGIHVAGGWDAVTDNARSLAGYLSMTHVHNMADNTASPYGFITILSTLAWGLGYFGMPHILLRFMAISHEDKLKTSRRIASIWVVISMFVAILIGIIGYGASVAGGIPMFSSSSESETVIIRLADLLGRHGILLSVVAGVVLAGILACTMSTADSQLLTAASGVSQNLLQDFLKIKMDTKASMTAARLTVVGIALVAILLAWNPDSSVFTIVSFAWAGFGASFGPVMLFALFWKRSNLNGALAGMICGGVMVFVWKYGVRPLGGAWNIYELLPAFIVACIAIVAVSLMTEAPSKEICDEYDSVGR</sequence>
<feature type="transmembrane region" description="Helical" evidence="14">
    <location>
        <begin position="259"/>
        <end position="282"/>
    </location>
</feature>
<evidence type="ECO:0000313" key="15">
    <source>
        <dbReference type="EMBL" id="EDP14400.1"/>
    </source>
</evidence>
<evidence type="ECO:0000256" key="1">
    <source>
        <dbReference type="ARBA" id="ARBA00004651"/>
    </source>
</evidence>
<evidence type="ECO:0000256" key="12">
    <source>
        <dbReference type="ARBA" id="ARBA00033708"/>
    </source>
</evidence>
<name>A8RXT3_ENTBW</name>
<keyword evidence="14" id="KW-0029">Amino-acid transport</keyword>
<gene>
    <name evidence="15" type="ORF">CLOBOL_04942</name>
</gene>
<dbReference type="GO" id="GO:0005886">
    <property type="term" value="C:plasma membrane"/>
    <property type="evidence" value="ECO:0007669"/>
    <property type="project" value="UniProtKB-SubCell"/>
</dbReference>
<keyword evidence="8 14" id="KW-0915">Sodium</keyword>
<keyword evidence="9 14" id="KW-0406">Ion transport</keyword>
<feature type="transmembrane region" description="Helical" evidence="14">
    <location>
        <begin position="20"/>
        <end position="40"/>
    </location>
</feature>
<dbReference type="NCBIfam" id="TIGR00813">
    <property type="entry name" value="sss"/>
    <property type="match status" value="1"/>
</dbReference>
<evidence type="ECO:0000256" key="8">
    <source>
        <dbReference type="ARBA" id="ARBA00023053"/>
    </source>
</evidence>
<dbReference type="InterPro" id="IPR038377">
    <property type="entry name" value="Na/Glc_symporter_sf"/>
</dbReference>
<dbReference type="InterPro" id="IPR011851">
    <property type="entry name" value="Na/Pro_symporter"/>
</dbReference>
<dbReference type="Gene3D" id="1.20.1730.10">
    <property type="entry name" value="Sodium/glucose cotransporter"/>
    <property type="match status" value="1"/>
</dbReference>
<organism evidence="15 16">
    <name type="scientific">Enterocloster bolteae (strain ATCC BAA-613 / DSM 15670 / CCUG 46953 / JCM 12243 / WAL 16351)</name>
    <name type="common">Clostridium bolteae</name>
    <dbReference type="NCBI Taxonomy" id="411902"/>
    <lineage>
        <taxon>Bacteria</taxon>
        <taxon>Bacillati</taxon>
        <taxon>Bacillota</taxon>
        <taxon>Clostridia</taxon>
        <taxon>Lachnospirales</taxon>
        <taxon>Lachnospiraceae</taxon>
        <taxon>Enterocloster</taxon>
    </lineage>
</organism>
<dbReference type="Pfam" id="PF00474">
    <property type="entry name" value="SSF"/>
    <property type="match status" value="1"/>
</dbReference>
<dbReference type="GO" id="GO:0005298">
    <property type="term" value="F:proline:sodium symporter activity"/>
    <property type="evidence" value="ECO:0007669"/>
    <property type="project" value="UniProtKB-UniRule"/>
</dbReference>
<evidence type="ECO:0000256" key="4">
    <source>
        <dbReference type="ARBA" id="ARBA00022475"/>
    </source>
</evidence>
<feature type="transmembrane region" description="Helical" evidence="14">
    <location>
        <begin position="179"/>
        <end position="200"/>
    </location>
</feature>
<reference evidence="15 16" key="2">
    <citation type="submission" date="2007-09" db="EMBL/GenBank/DDBJ databases">
        <title>Draft genome sequence of Clostridium bolteae (ATCC BAA-613).</title>
        <authorList>
            <person name="Sudarsanam P."/>
            <person name="Ley R."/>
            <person name="Guruge J."/>
            <person name="Turnbaugh P.J."/>
            <person name="Mahowald M."/>
            <person name="Liep D."/>
            <person name="Gordon J."/>
        </authorList>
    </citation>
    <scope>NUCLEOTIDE SEQUENCE [LARGE SCALE GENOMIC DNA]</scope>
    <source>
        <strain evidence="16">ATCC BAA-613 / DSM 15670 / CCUG 46953 / JCM 12243 / WAL 16351</strain>
    </source>
</reference>
<feature type="transmembrane region" description="Helical" evidence="14">
    <location>
        <begin position="347"/>
        <end position="368"/>
    </location>
</feature>
<proteinExistence type="inferred from homology"/>
<evidence type="ECO:0000256" key="11">
    <source>
        <dbReference type="ARBA" id="ARBA00023201"/>
    </source>
</evidence>
<feature type="transmembrane region" description="Helical" evidence="14">
    <location>
        <begin position="141"/>
        <end position="159"/>
    </location>
</feature>
<dbReference type="PROSITE" id="PS00456">
    <property type="entry name" value="NA_SOLUT_SYMP_1"/>
    <property type="match status" value="1"/>
</dbReference>
<dbReference type="Proteomes" id="UP000005396">
    <property type="component" value="Unassembled WGS sequence"/>
</dbReference>
<dbReference type="PaxDb" id="411902-CLOBOL_04942"/>
<comment type="similarity">
    <text evidence="2 13">Belongs to the sodium:solute symporter (SSF) (TC 2.A.21) family.</text>
</comment>
<dbReference type="InterPro" id="IPR001734">
    <property type="entry name" value="Na/solute_symporter"/>
</dbReference>